<dbReference type="PANTHER" id="PTHR11228">
    <property type="entry name" value="RADICAL SAM DOMAIN PROTEIN"/>
    <property type="match status" value="1"/>
</dbReference>
<keyword evidence="10" id="KW-1185">Reference proteome</keyword>
<dbReference type="InterPro" id="IPR007197">
    <property type="entry name" value="rSAM"/>
</dbReference>
<dbReference type="SFLD" id="SFLDS00029">
    <property type="entry name" value="Radical_SAM"/>
    <property type="match status" value="2"/>
</dbReference>
<dbReference type="EMBL" id="RBEE01000012">
    <property type="protein sequence ID" value="RNL53968.1"/>
    <property type="molecule type" value="Genomic_DNA"/>
</dbReference>
<dbReference type="AlphaFoldDB" id="A0A3N0BWG0"/>
<dbReference type="InterPro" id="IPR000385">
    <property type="entry name" value="MoaA_NifB_PqqE_Fe-S-bd_CS"/>
</dbReference>
<gene>
    <name evidence="9" type="ORF">D7004_07660</name>
</gene>
<dbReference type="CDD" id="cd21109">
    <property type="entry name" value="SPASM"/>
    <property type="match status" value="1"/>
</dbReference>
<dbReference type="SFLD" id="SFLDG01386">
    <property type="entry name" value="main_SPASM_domain-containing"/>
    <property type="match status" value="1"/>
</dbReference>
<evidence type="ECO:0000256" key="2">
    <source>
        <dbReference type="ARBA" id="ARBA00022485"/>
    </source>
</evidence>
<name>A0A3N0BWG0_9SPHI</name>
<dbReference type="OrthoDB" id="9763993at2"/>
<comment type="caution">
    <text evidence="9">The sequence shown here is derived from an EMBL/GenBank/DDBJ whole genome shotgun (WGS) entry which is preliminary data.</text>
</comment>
<dbReference type="InterPro" id="IPR013785">
    <property type="entry name" value="Aldolase_TIM"/>
</dbReference>
<dbReference type="RefSeq" id="WP_123205292.1">
    <property type="nucleotide sequence ID" value="NZ_RBEE01000012.1"/>
</dbReference>
<dbReference type="InterPro" id="IPR034391">
    <property type="entry name" value="AdoMet-like_SPASM_containing"/>
</dbReference>
<keyword evidence="3" id="KW-0949">S-adenosyl-L-methionine</keyword>
<protein>
    <submittedName>
        <fullName evidence="9">Radical SAM protein</fullName>
    </submittedName>
</protein>
<dbReference type="SFLD" id="SFLDG01067">
    <property type="entry name" value="SPASM/twitch_domain_containing"/>
    <property type="match status" value="2"/>
</dbReference>
<reference evidence="9 10" key="1">
    <citation type="submission" date="2018-10" db="EMBL/GenBank/DDBJ databases">
        <title>Genome sequencing of Pedobacter jejuensis TNB23.</title>
        <authorList>
            <person name="Cho Y.-J."/>
            <person name="Cho A."/>
            <person name="Kim O.-S."/>
        </authorList>
    </citation>
    <scope>NUCLEOTIDE SEQUENCE [LARGE SCALE GENOMIC DNA]</scope>
    <source>
        <strain evidence="9 10">TNB23</strain>
    </source>
</reference>
<evidence type="ECO:0000259" key="8">
    <source>
        <dbReference type="PROSITE" id="PS51918"/>
    </source>
</evidence>
<sequence length="361" mass="41403">MNISDKLSSPNWIVFQLIEKCNLRCKMCYQWGDTGSYHEKEKLTTLSFKHVKKIIKDCAGTKPTFGLFGGEPFLHPNVFEIIELIIDQGCYLYAATNGTLIEKYAQELVDSKINRLWVSIDGPQEINDLQRGNGVYKRVMKGIDKLTKLKKATGSKNPELGITYIVTPNNAEHIEDFFFNHINLDDFAGVSIEMQNFATVDNHLDYIEVLNSEFKLKTMAPIASGLVQDPSIFASLDIDRITEQIHKVKILCDSKQIILNTSPKTVSTDNYKNYFSAQWDKMEDRKSHCVFPFIQAEVTATGDVVGCHTFYDLPMGNIYNTDFLDIWNGERWQNLRKFIRKELFSICTSCCSYYYNPSSNY</sequence>
<evidence type="ECO:0000256" key="3">
    <source>
        <dbReference type="ARBA" id="ARBA00022691"/>
    </source>
</evidence>
<keyword evidence="7" id="KW-0411">Iron-sulfur</keyword>
<evidence type="ECO:0000256" key="4">
    <source>
        <dbReference type="ARBA" id="ARBA00022723"/>
    </source>
</evidence>
<organism evidence="9 10">
    <name type="scientific">Pedobacter jejuensis</name>
    <dbReference type="NCBI Taxonomy" id="1268550"/>
    <lineage>
        <taxon>Bacteria</taxon>
        <taxon>Pseudomonadati</taxon>
        <taxon>Bacteroidota</taxon>
        <taxon>Sphingobacteriia</taxon>
        <taxon>Sphingobacteriales</taxon>
        <taxon>Sphingobacteriaceae</taxon>
        <taxon>Pedobacter</taxon>
    </lineage>
</organism>
<dbReference type="SUPFAM" id="SSF102114">
    <property type="entry name" value="Radical SAM enzymes"/>
    <property type="match status" value="1"/>
</dbReference>
<comment type="cofactor">
    <cofactor evidence="1">
        <name>[4Fe-4S] cluster</name>
        <dbReference type="ChEBI" id="CHEBI:49883"/>
    </cofactor>
</comment>
<evidence type="ECO:0000256" key="6">
    <source>
        <dbReference type="ARBA" id="ARBA00023004"/>
    </source>
</evidence>
<feature type="domain" description="Radical SAM core" evidence="8">
    <location>
        <begin position="5"/>
        <end position="229"/>
    </location>
</feature>
<dbReference type="Proteomes" id="UP000274046">
    <property type="component" value="Unassembled WGS sequence"/>
</dbReference>
<dbReference type="Pfam" id="PF13186">
    <property type="entry name" value="SPASM"/>
    <property type="match status" value="1"/>
</dbReference>
<dbReference type="PROSITE" id="PS51918">
    <property type="entry name" value="RADICAL_SAM"/>
    <property type="match status" value="1"/>
</dbReference>
<dbReference type="SFLD" id="SFLDG01387">
    <property type="entry name" value="BtrN-like_SPASM_domain_contain"/>
    <property type="match status" value="1"/>
</dbReference>
<accession>A0A3N0BWG0</accession>
<evidence type="ECO:0000313" key="10">
    <source>
        <dbReference type="Proteomes" id="UP000274046"/>
    </source>
</evidence>
<evidence type="ECO:0000256" key="7">
    <source>
        <dbReference type="ARBA" id="ARBA00023014"/>
    </source>
</evidence>
<keyword evidence="2" id="KW-0004">4Fe-4S</keyword>
<keyword evidence="6" id="KW-0408">Iron</keyword>
<keyword evidence="5" id="KW-0560">Oxidoreductase</keyword>
<keyword evidence="4" id="KW-0479">Metal-binding</keyword>
<dbReference type="InterPro" id="IPR058240">
    <property type="entry name" value="rSAM_sf"/>
</dbReference>
<dbReference type="GO" id="GO:0046872">
    <property type="term" value="F:metal ion binding"/>
    <property type="evidence" value="ECO:0007669"/>
    <property type="project" value="UniProtKB-KW"/>
</dbReference>
<dbReference type="PANTHER" id="PTHR11228:SF7">
    <property type="entry name" value="PQQA PEPTIDE CYCLASE"/>
    <property type="match status" value="1"/>
</dbReference>
<dbReference type="CDD" id="cd01335">
    <property type="entry name" value="Radical_SAM"/>
    <property type="match status" value="1"/>
</dbReference>
<dbReference type="PROSITE" id="PS01305">
    <property type="entry name" value="MOAA_NIFB_PQQE"/>
    <property type="match status" value="1"/>
</dbReference>
<evidence type="ECO:0000256" key="1">
    <source>
        <dbReference type="ARBA" id="ARBA00001966"/>
    </source>
</evidence>
<evidence type="ECO:0000256" key="5">
    <source>
        <dbReference type="ARBA" id="ARBA00023002"/>
    </source>
</evidence>
<evidence type="ECO:0000313" key="9">
    <source>
        <dbReference type="EMBL" id="RNL53968.1"/>
    </source>
</evidence>
<dbReference type="GO" id="GO:0051539">
    <property type="term" value="F:4 iron, 4 sulfur cluster binding"/>
    <property type="evidence" value="ECO:0007669"/>
    <property type="project" value="UniProtKB-KW"/>
</dbReference>
<dbReference type="InterPro" id="IPR023885">
    <property type="entry name" value="4Fe4S-binding_SPASM_dom"/>
</dbReference>
<dbReference type="InterPro" id="IPR050377">
    <property type="entry name" value="Radical_SAM_PqqE_MftC-like"/>
</dbReference>
<dbReference type="Gene3D" id="3.20.20.70">
    <property type="entry name" value="Aldolase class I"/>
    <property type="match status" value="1"/>
</dbReference>
<proteinExistence type="predicted"/>
<dbReference type="Pfam" id="PF04055">
    <property type="entry name" value="Radical_SAM"/>
    <property type="match status" value="1"/>
</dbReference>
<dbReference type="GO" id="GO:0016491">
    <property type="term" value="F:oxidoreductase activity"/>
    <property type="evidence" value="ECO:0007669"/>
    <property type="project" value="UniProtKB-KW"/>
</dbReference>